<organism evidence="1 2">
    <name type="scientific">Cryptotermes secundus</name>
    <dbReference type="NCBI Taxonomy" id="105785"/>
    <lineage>
        <taxon>Eukaryota</taxon>
        <taxon>Metazoa</taxon>
        <taxon>Ecdysozoa</taxon>
        <taxon>Arthropoda</taxon>
        <taxon>Hexapoda</taxon>
        <taxon>Insecta</taxon>
        <taxon>Pterygota</taxon>
        <taxon>Neoptera</taxon>
        <taxon>Polyneoptera</taxon>
        <taxon>Dictyoptera</taxon>
        <taxon>Blattodea</taxon>
        <taxon>Blattoidea</taxon>
        <taxon>Termitoidae</taxon>
        <taxon>Kalotermitidae</taxon>
        <taxon>Cryptotermitinae</taxon>
        <taxon>Cryptotermes</taxon>
    </lineage>
</organism>
<dbReference type="AlphaFoldDB" id="A0A2J7PUB9"/>
<gene>
    <name evidence="1" type="ORF">B7P43_G11474</name>
</gene>
<accession>A0A2J7PUB9</accession>
<protein>
    <submittedName>
        <fullName evidence="1">Uncharacterized protein</fullName>
    </submittedName>
</protein>
<keyword evidence="2" id="KW-1185">Reference proteome</keyword>
<reference evidence="1 2" key="1">
    <citation type="submission" date="2017-12" db="EMBL/GenBank/DDBJ databases">
        <title>Hemimetabolous genomes reveal molecular basis of termite eusociality.</title>
        <authorList>
            <person name="Harrison M.C."/>
            <person name="Jongepier E."/>
            <person name="Robertson H.M."/>
            <person name="Arning N."/>
            <person name="Bitard-Feildel T."/>
            <person name="Chao H."/>
            <person name="Childers C.P."/>
            <person name="Dinh H."/>
            <person name="Doddapaneni H."/>
            <person name="Dugan S."/>
            <person name="Gowin J."/>
            <person name="Greiner C."/>
            <person name="Han Y."/>
            <person name="Hu H."/>
            <person name="Hughes D.S.T."/>
            <person name="Huylmans A.-K."/>
            <person name="Kemena C."/>
            <person name="Kremer L.P.M."/>
            <person name="Lee S.L."/>
            <person name="Lopez-Ezquerra A."/>
            <person name="Mallet L."/>
            <person name="Monroy-Kuhn J.M."/>
            <person name="Moser A."/>
            <person name="Murali S.C."/>
            <person name="Muzny D.M."/>
            <person name="Otani S."/>
            <person name="Piulachs M.-D."/>
            <person name="Poelchau M."/>
            <person name="Qu J."/>
            <person name="Schaub F."/>
            <person name="Wada-Katsumata A."/>
            <person name="Worley K.C."/>
            <person name="Xie Q."/>
            <person name="Ylla G."/>
            <person name="Poulsen M."/>
            <person name="Gibbs R.A."/>
            <person name="Schal C."/>
            <person name="Richards S."/>
            <person name="Belles X."/>
            <person name="Korb J."/>
            <person name="Bornberg-Bauer E."/>
        </authorList>
    </citation>
    <scope>NUCLEOTIDE SEQUENCE [LARGE SCALE GENOMIC DNA]</scope>
    <source>
        <tissue evidence="1">Whole body</tissue>
    </source>
</reference>
<dbReference type="EMBL" id="NEVH01021202">
    <property type="protein sequence ID" value="PNF19929.1"/>
    <property type="molecule type" value="Genomic_DNA"/>
</dbReference>
<dbReference type="Proteomes" id="UP000235965">
    <property type="component" value="Unassembled WGS sequence"/>
</dbReference>
<sequence>MTGSGSYDWIFKLVSNNAGMNPLFERNDILRYVEVDCLPQNSAIYPSKKRPLQSNHRNV</sequence>
<comment type="caution">
    <text evidence="1">The sequence shown here is derived from an EMBL/GenBank/DDBJ whole genome shotgun (WGS) entry which is preliminary data.</text>
</comment>
<name>A0A2J7PUB9_9NEOP</name>
<evidence type="ECO:0000313" key="2">
    <source>
        <dbReference type="Proteomes" id="UP000235965"/>
    </source>
</evidence>
<dbReference type="InParanoid" id="A0A2J7PUB9"/>
<evidence type="ECO:0000313" key="1">
    <source>
        <dbReference type="EMBL" id="PNF19929.1"/>
    </source>
</evidence>
<proteinExistence type="predicted"/>